<evidence type="ECO:0000313" key="2">
    <source>
        <dbReference type="Proteomes" id="UP000265703"/>
    </source>
</evidence>
<dbReference type="Proteomes" id="UP000265703">
    <property type="component" value="Unassembled WGS sequence"/>
</dbReference>
<reference evidence="1 2" key="1">
    <citation type="submission" date="2018-06" db="EMBL/GenBank/DDBJ databases">
        <title>Comparative genomics reveals the genomic features of Rhizophagus irregularis, R. cerebriforme, R. diaphanum and Gigaspora rosea, and their symbiotic lifestyle signature.</title>
        <authorList>
            <person name="Morin E."/>
            <person name="San Clemente H."/>
            <person name="Chen E.C.H."/>
            <person name="De La Providencia I."/>
            <person name="Hainaut M."/>
            <person name="Kuo A."/>
            <person name="Kohler A."/>
            <person name="Murat C."/>
            <person name="Tang N."/>
            <person name="Roy S."/>
            <person name="Loubradou J."/>
            <person name="Henrissat B."/>
            <person name="Grigoriev I.V."/>
            <person name="Corradi N."/>
            <person name="Roux C."/>
            <person name="Martin F.M."/>
        </authorList>
    </citation>
    <scope>NUCLEOTIDE SEQUENCE [LARGE SCALE GENOMIC DNA]</scope>
    <source>
        <strain evidence="1 2">DAOM 227022</strain>
    </source>
</reference>
<comment type="caution">
    <text evidence="1">The sequence shown here is derived from an EMBL/GenBank/DDBJ whole genome shotgun (WGS) entry which is preliminary data.</text>
</comment>
<dbReference type="OrthoDB" id="8954335at2759"/>
<sequence length="372" mass="41425">MLTLMQQNSENNKFKIDFILWFCLESERCDQTLQRGASFIQKLVDYANLDEFDGNIWKSVLIIIKGPMLSPNLSEGAKVAAKLAWLKFINEKNLDVDNCNIMVDHLACWIFDLNNNSNDIYKTMTIEHRLSWNVYLKEEIKEKIIQRISYLPFGVEISFIHAKCKRCNCLGDPRLFENFCHPNINPSPRHNTQIERYHPNTLIRDHSGPAVLVHSDRPKPSSGRVLPTMISGAITGAAAAARPAAAAGPAGLAAGTIAGGILGAAAGVILSSNEKCRDCSNSFSERGCVRQCSNCNRFWGESGCRWKYVCCGWEETRSGCESRQICRTPECDINISPCICGACGMLLGTEGCIKDIEHDVVVYDDDDDIESF</sequence>
<dbReference type="AlphaFoldDB" id="A0A397TMX0"/>
<gene>
    <name evidence="1" type="ORF">C1645_747408</name>
</gene>
<accession>A0A397TMX0</accession>
<evidence type="ECO:0000313" key="1">
    <source>
        <dbReference type="EMBL" id="RIA99318.1"/>
    </source>
</evidence>
<proteinExistence type="predicted"/>
<name>A0A397TMX0_9GLOM</name>
<keyword evidence="2" id="KW-1185">Reference proteome</keyword>
<organism evidence="1 2">
    <name type="scientific">Glomus cerebriforme</name>
    <dbReference type="NCBI Taxonomy" id="658196"/>
    <lineage>
        <taxon>Eukaryota</taxon>
        <taxon>Fungi</taxon>
        <taxon>Fungi incertae sedis</taxon>
        <taxon>Mucoromycota</taxon>
        <taxon>Glomeromycotina</taxon>
        <taxon>Glomeromycetes</taxon>
        <taxon>Glomerales</taxon>
        <taxon>Glomeraceae</taxon>
        <taxon>Glomus</taxon>
    </lineage>
</organism>
<dbReference type="EMBL" id="QKYT01000005">
    <property type="protein sequence ID" value="RIA99318.1"/>
    <property type="molecule type" value="Genomic_DNA"/>
</dbReference>
<protein>
    <submittedName>
        <fullName evidence="1">Uncharacterized protein</fullName>
    </submittedName>
</protein>